<dbReference type="Proteomes" id="UP000265520">
    <property type="component" value="Unassembled WGS sequence"/>
</dbReference>
<proteinExistence type="predicted"/>
<organism evidence="1 2">
    <name type="scientific">Trifolium medium</name>
    <dbReference type="NCBI Taxonomy" id="97028"/>
    <lineage>
        <taxon>Eukaryota</taxon>
        <taxon>Viridiplantae</taxon>
        <taxon>Streptophyta</taxon>
        <taxon>Embryophyta</taxon>
        <taxon>Tracheophyta</taxon>
        <taxon>Spermatophyta</taxon>
        <taxon>Magnoliopsida</taxon>
        <taxon>eudicotyledons</taxon>
        <taxon>Gunneridae</taxon>
        <taxon>Pentapetalae</taxon>
        <taxon>rosids</taxon>
        <taxon>fabids</taxon>
        <taxon>Fabales</taxon>
        <taxon>Fabaceae</taxon>
        <taxon>Papilionoideae</taxon>
        <taxon>50 kb inversion clade</taxon>
        <taxon>NPAAA clade</taxon>
        <taxon>Hologalegina</taxon>
        <taxon>IRL clade</taxon>
        <taxon>Trifolieae</taxon>
        <taxon>Trifolium</taxon>
    </lineage>
</organism>
<keyword evidence="2" id="KW-1185">Reference proteome</keyword>
<reference evidence="1 2" key="1">
    <citation type="journal article" date="2018" name="Front. Plant Sci.">
        <title>Red Clover (Trifolium pratense) and Zigzag Clover (T. medium) - A Picture of Genomic Similarities and Differences.</title>
        <authorList>
            <person name="Dluhosova J."/>
            <person name="Istvanek J."/>
            <person name="Nedelnik J."/>
            <person name="Repkova J."/>
        </authorList>
    </citation>
    <scope>NUCLEOTIDE SEQUENCE [LARGE SCALE GENOMIC DNA]</scope>
    <source>
        <strain evidence="2">cv. 10/8</strain>
        <tissue evidence="1">Leaf</tissue>
    </source>
</reference>
<dbReference type="EMBL" id="LXQA011216983">
    <property type="protein sequence ID" value="MCI89340.1"/>
    <property type="molecule type" value="Genomic_DNA"/>
</dbReference>
<evidence type="ECO:0000313" key="2">
    <source>
        <dbReference type="Proteomes" id="UP000265520"/>
    </source>
</evidence>
<name>A0A392VSE1_9FABA</name>
<dbReference type="AlphaFoldDB" id="A0A392VSE1"/>
<protein>
    <submittedName>
        <fullName evidence="1">Transposon Ty3-G gag-pol polyprotein</fullName>
    </submittedName>
</protein>
<comment type="caution">
    <text evidence="1">The sequence shown here is derived from an EMBL/GenBank/DDBJ whole genome shotgun (WGS) entry which is preliminary data.</text>
</comment>
<feature type="non-terminal residue" evidence="1">
    <location>
        <position position="46"/>
    </location>
</feature>
<accession>A0A392VSE1</accession>
<evidence type="ECO:0000313" key="1">
    <source>
        <dbReference type="EMBL" id="MCI89340.1"/>
    </source>
</evidence>
<sequence>MVNNTPLLLTPVSKPRFIQLTSTEMAERQEQGLCFNCDERFSRNHR</sequence>